<accession>A0A1U7D593</accession>
<organism evidence="2 3">
    <name type="scientific">Salipiger profundus</name>
    <dbReference type="NCBI Taxonomy" id="1229727"/>
    <lineage>
        <taxon>Bacteria</taxon>
        <taxon>Pseudomonadati</taxon>
        <taxon>Pseudomonadota</taxon>
        <taxon>Alphaproteobacteria</taxon>
        <taxon>Rhodobacterales</taxon>
        <taxon>Roseobacteraceae</taxon>
        <taxon>Salipiger</taxon>
    </lineage>
</organism>
<proteinExistence type="predicted"/>
<dbReference type="EMBL" id="CP014796">
    <property type="protein sequence ID" value="APX23321.1"/>
    <property type="molecule type" value="Genomic_DNA"/>
</dbReference>
<evidence type="ECO:0000313" key="3">
    <source>
        <dbReference type="Proteomes" id="UP000186559"/>
    </source>
</evidence>
<protein>
    <submittedName>
        <fullName evidence="2">Uncharacterized protein</fullName>
    </submittedName>
</protein>
<gene>
    <name evidence="2" type="ORF">Ga0080559_TMP2525</name>
</gene>
<reference evidence="2 3" key="1">
    <citation type="submission" date="2016-03" db="EMBL/GenBank/DDBJ databases">
        <title>Deep-sea bacteria in the southern Pacific.</title>
        <authorList>
            <person name="Tang K."/>
        </authorList>
    </citation>
    <scope>NUCLEOTIDE SEQUENCE [LARGE SCALE GENOMIC DNA]</scope>
    <source>
        <strain evidence="2 3">JLT2016</strain>
    </source>
</reference>
<name>A0A1U7D593_9RHOB</name>
<evidence type="ECO:0000313" key="2">
    <source>
        <dbReference type="EMBL" id="APX23321.1"/>
    </source>
</evidence>
<keyword evidence="3" id="KW-1185">Reference proteome</keyword>
<dbReference type="AlphaFoldDB" id="A0A1U7D593"/>
<dbReference type="KEGG" id="tpro:Ga0080559_TMP2525"/>
<sequence>MPRDDAPDKTRSPGRIRGCCGCPPLEIVALPVKGTRAKAPGLPHVGRKGDDIQALSGVASQEKRPPQRCGGPSN</sequence>
<dbReference type="STRING" id="1229727.Ga0080559_TMP2525"/>
<dbReference type="Proteomes" id="UP000186559">
    <property type="component" value="Chromosome"/>
</dbReference>
<feature type="region of interest" description="Disordered" evidence="1">
    <location>
        <begin position="39"/>
        <end position="74"/>
    </location>
</feature>
<evidence type="ECO:0000256" key="1">
    <source>
        <dbReference type="SAM" id="MobiDB-lite"/>
    </source>
</evidence>